<feature type="transmembrane region" description="Helical" evidence="2">
    <location>
        <begin position="6"/>
        <end position="24"/>
    </location>
</feature>
<dbReference type="Pfam" id="PF03597">
    <property type="entry name" value="FixS"/>
    <property type="match status" value="1"/>
</dbReference>
<dbReference type="AlphaFoldDB" id="A0A1X3CYD5"/>
<dbReference type="STRING" id="493.BWD07_04100"/>
<reference evidence="3 4" key="1">
    <citation type="submission" date="2018-12" db="EMBL/GenBank/DDBJ databases">
        <authorList>
            <consortium name="Pathogen Informatics"/>
        </authorList>
    </citation>
    <scope>NUCLEOTIDE SEQUENCE [LARGE SCALE GENOMIC DNA]</scope>
    <source>
        <strain evidence="3 4">NCTC10296</strain>
    </source>
</reference>
<dbReference type="Proteomes" id="UP000279284">
    <property type="component" value="Chromosome"/>
</dbReference>
<dbReference type="NCBIfam" id="TIGR00847">
    <property type="entry name" value="ccoS"/>
    <property type="match status" value="1"/>
</dbReference>
<gene>
    <name evidence="3" type="primary">fixS</name>
    <name evidence="3" type="ORF">NCTC10296_01959</name>
</gene>
<dbReference type="RefSeq" id="WP_085416128.1">
    <property type="nucleotide sequence ID" value="NZ_CAUJPY010000028.1"/>
</dbReference>
<evidence type="ECO:0000313" key="4">
    <source>
        <dbReference type="Proteomes" id="UP000279284"/>
    </source>
</evidence>
<keyword evidence="4" id="KW-1185">Reference proteome</keyword>
<accession>A0A1X3CYD5</accession>
<dbReference type="PANTHER" id="PTHR41532">
    <property type="entry name" value="FIXS PROTEIN"/>
    <property type="match status" value="1"/>
</dbReference>
<dbReference type="KEGG" id="nci:NCTC10296_01959"/>
<dbReference type="InterPro" id="IPR004714">
    <property type="entry name" value="Cyt_oxidase_maturation_cbb3"/>
</dbReference>
<dbReference type="EMBL" id="LR134313">
    <property type="protein sequence ID" value="VEF02751.1"/>
    <property type="molecule type" value="Genomic_DNA"/>
</dbReference>
<organism evidence="3 4">
    <name type="scientific">Neisseria canis</name>
    <dbReference type="NCBI Taxonomy" id="493"/>
    <lineage>
        <taxon>Bacteria</taxon>
        <taxon>Pseudomonadati</taxon>
        <taxon>Pseudomonadota</taxon>
        <taxon>Betaproteobacteria</taxon>
        <taxon>Neisseriales</taxon>
        <taxon>Neisseriaceae</taxon>
        <taxon>Neisseria</taxon>
    </lineage>
</organism>
<protein>
    <submittedName>
        <fullName evidence="3">Putative nitrogen fixation protein FixS</fullName>
    </submittedName>
</protein>
<evidence type="ECO:0000313" key="3">
    <source>
        <dbReference type="EMBL" id="VEF02751.1"/>
    </source>
</evidence>
<dbReference type="OrthoDB" id="9802763at2"/>
<evidence type="ECO:0000256" key="2">
    <source>
        <dbReference type="SAM" id="Phobius"/>
    </source>
</evidence>
<evidence type="ECO:0000256" key="1">
    <source>
        <dbReference type="SAM" id="MobiDB-lite"/>
    </source>
</evidence>
<feature type="region of interest" description="Disordered" evidence="1">
    <location>
        <begin position="45"/>
        <end position="71"/>
    </location>
</feature>
<sequence length="71" mass="8241">MESIYILIPLSIILAFLIGYFFWWSGKNGQFDDLEGPAHRIIMDDDEYHPETSEAKPTDSAAEEKYDQRQS</sequence>
<proteinExistence type="predicted"/>
<keyword evidence="2" id="KW-1133">Transmembrane helix</keyword>
<name>A0A1X3CYD5_9NEIS</name>
<dbReference type="PANTHER" id="PTHR41532:SF1">
    <property type="entry name" value="FIXS PROTEIN"/>
    <property type="match status" value="1"/>
</dbReference>
<keyword evidence="2" id="KW-0812">Transmembrane</keyword>
<keyword evidence="2" id="KW-0472">Membrane</keyword>